<dbReference type="EC" id="2.1.1.359" evidence="4"/>
<feature type="compositionally biased region" description="Basic and acidic residues" evidence="16">
    <location>
        <begin position="663"/>
        <end position="674"/>
    </location>
</feature>
<evidence type="ECO:0000256" key="2">
    <source>
        <dbReference type="ARBA" id="ARBA00004123"/>
    </source>
</evidence>
<dbReference type="PANTHER" id="PTHR22884">
    <property type="entry name" value="SET DOMAIN PROTEINS"/>
    <property type="match status" value="1"/>
</dbReference>
<dbReference type="GO" id="GO:0005634">
    <property type="term" value="C:nucleus"/>
    <property type="evidence" value="ECO:0007669"/>
    <property type="project" value="UniProtKB-SubCell"/>
</dbReference>
<evidence type="ECO:0000256" key="15">
    <source>
        <dbReference type="ARBA" id="ARBA00047545"/>
    </source>
</evidence>
<comment type="catalytic activity">
    <reaction evidence="15">
        <text>L-lysyl(36)-[histone H3] + 3 S-adenosyl-L-methionine = N(6),N(6),N(6)-trimethyl-L-lysyl(36)-[histone H3] + 3 S-adenosyl-L-homocysteine + 3 H(+)</text>
        <dbReference type="Rhea" id="RHEA:60324"/>
        <dbReference type="Rhea" id="RHEA-COMP:9785"/>
        <dbReference type="Rhea" id="RHEA-COMP:15536"/>
        <dbReference type="ChEBI" id="CHEBI:15378"/>
        <dbReference type="ChEBI" id="CHEBI:29969"/>
        <dbReference type="ChEBI" id="CHEBI:57856"/>
        <dbReference type="ChEBI" id="CHEBI:59789"/>
        <dbReference type="ChEBI" id="CHEBI:61961"/>
        <dbReference type="EC" id="2.1.1.359"/>
    </reaction>
</comment>
<dbReference type="PROSITE" id="PS50020">
    <property type="entry name" value="WW_DOMAIN_2"/>
    <property type="match status" value="1"/>
</dbReference>
<evidence type="ECO:0000256" key="8">
    <source>
        <dbReference type="ARBA" id="ARBA00022603"/>
    </source>
</evidence>
<dbReference type="SMART" id="SM00456">
    <property type="entry name" value="WW"/>
    <property type="match status" value="1"/>
</dbReference>
<dbReference type="InterPro" id="IPR044437">
    <property type="entry name" value="SETD2/Set2_SET"/>
</dbReference>
<dbReference type="CDD" id="cd00201">
    <property type="entry name" value="WW"/>
    <property type="match status" value="1"/>
</dbReference>
<dbReference type="SMART" id="SM00570">
    <property type="entry name" value="AWS"/>
    <property type="match status" value="1"/>
</dbReference>
<keyword evidence="8 21" id="KW-0489">Methyltransferase</keyword>
<dbReference type="InterPro" id="IPR013257">
    <property type="entry name" value="SRI"/>
</dbReference>
<dbReference type="Proteomes" id="UP000256645">
    <property type="component" value="Unassembled WGS sequence"/>
</dbReference>
<dbReference type="SMART" id="SM00317">
    <property type="entry name" value="SET"/>
    <property type="match status" value="1"/>
</dbReference>
<sequence>MADEDQEGGPRAVDAALSDMKLEGGLVEENNGTNGTHPSPPEDVKKSPSTSEFDVKRESQSPASLQSDDRTPKSEDGQEEVIGGGITFTVEPGKAPKLLRKSSQKVISRPARLFDHVEDSTEEATSGFQPIRDCIYGSKYMGYSEHDALDCDCSEEWSDGENRACGEDSDCINRATKMECVAKDCNCGLDCQNQRFQRKQYANVSVIKTEKKGYGLRANTDLQPNDFIFEYIGEVINEPAFRRRMVQYDQEGIKHFYFMSLTKSEFVDATKKGNLGRFCNHSCNPNCYVDKWVVGEKLRMGIFAERHIKAGEELVFNYNVDRYGADPQPCYCGEPNCTGFIGGKTQTERATKLSHATIEALGIDDGDGWDTAVAKKPRKKKTGEDDEEYVNNVQPKGLDENGVRKVMATLMQCKEKWIAVKLLSRLQRCDDDRVRNRVVQMHGYQILRTTLTTYSEDNNVVLQVFDILYKFPRLTRNKISDSKIEPTIEKFVGSEHEDVAFEAKRLLDEWGKLEVAYRIPRKKFDPNAQPVFERRASGQKEEAVASPTPAIIAPTGPRNSAPQRNNFVSSRPPLRRPPPKQLPTGWFAAQDSSGNTYYYSKGGQTTWQRPFQPAPEAQAAAKAPLKSLQTAKALQDIIDSITKSEPSSQTPKSQSGPASVSTPKEKKSKPEKWRSLPQEKQMKLYENTLFPHIKHVMQKYSGKLPKDDLKKFAKEVGKKLVASDFKNNRVEDPTKISEKQEKKVKKYVRDFFEKAVEKKKIMDRKKAERAERKLKDAANGMTDKADAVGSDKTKDFEEVEEKLGDEIDMQVSDDEDDSRQAFNSIPTSPNAITPADSDLKRKRNDEASLVDEETHKRLKDSQEPSPPPPPPPPPADGPDYAEGDELQLAEEQRELEEAAELKRQEEDLMRENEEAMLEDMESGLVERLAMNGSAHAANNSIDASSENGTLTPRIAEVNGNGVKLESSEMEGVEVTKLKHEHERKSVLSH</sequence>
<dbReference type="SMART" id="SM00508">
    <property type="entry name" value="PostSET"/>
    <property type="match status" value="1"/>
</dbReference>
<dbReference type="InterPro" id="IPR025788">
    <property type="entry name" value="Set2_fungi"/>
</dbReference>
<keyword evidence="9 21" id="KW-0808">Transferase</keyword>
<evidence type="ECO:0000256" key="11">
    <source>
        <dbReference type="ARBA" id="ARBA00023015"/>
    </source>
</evidence>
<feature type="compositionally biased region" description="Pro residues" evidence="16">
    <location>
        <begin position="864"/>
        <end position="876"/>
    </location>
</feature>
<evidence type="ECO:0000259" key="19">
    <source>
        <dbReference type="PROSITE" id="PS50868"/>
    </source>
</evidence>
<accession>A0A3D8SEF5</accession>
<dbReference type="Gene3D" id="2.170.270.10">
    <property type="entry name" value="SET domain"/>
    <property type="match status" value="1"/>
</dbReference>
<dbReference type="GO" id="GO:0140955">
    <property type="term" value="F:histone H3K36 trimethyltransferase activity"/>
    <property type="evidence" value="ECO:0007669"/>
    <property type="project" value="UniProtKB-EC"/>
</dbReference>
<evidence type="ECO:0000259" key="18">
    <source>
        <dbReference type="PROSITE" id="PS50280"/>
    </source>
</evidence>
<keyword evidence="11" id="KW-0805">Transcription regulation</keyword>
<feature type="domain" description="WW" evidence="17">
    <location>
        <begin position="580"/>
        <end position="612"/>
    </location>
</feature>
<comment type="caution">
    <text evidence="21">The sequence shown here is derived from an EMBL/GenBank/DDBJ whole genome shotgun (WGS) entry which is preliminary data.</text>
</comment>
<evidence type="ECO:0000256" key="5">
    <source>
        <dbReference type="ARBA" id="ARBA00018028"/>
    </source>
</evidence>
<evidence type="ECO:0000259" key="20">
    <source>
        <dbReference type="PROSITE" id="PS51215"/>
    </source>
</evidence>
<dbReference type="GO" id="GO:0032259">
    <property type="term" value="P:methylation"/>
    <property type="evidence" value="ECO:0007669"/>
    <property type="project" value="UniProtKB-KW"/>
</dbReference>
<dbReference type="PROSITE" id="PS51568">
    <property type="entry name" value="SAM_MT43_SET2_1"/>
    <property type="match status" value="1"/>
</dbReference>
<feature type="compositionally biased region" description="Basic and acidic residues" evidence="16">
    <location>
        <begin position="783"/>
        <end position="805"/>
    </location>
</feature>
<dbReference type="FunFam" id="1.10.1740.100:FF:000002">
    <property type="entry name" value="Histone-lysine N-methyltransferase"/>
    <property type="match status" value="1"/>
</dbReference>
<keyword evidence="12" id="KW-0804">Transcription</keyword>
<dbReference type="PROSITE" id="PS01159">
    <property type="entry name" value="WW_DOMAIN_1"/>
    <property type="match status" value="1"/>
</dbReference>
<dbReference type="InterPro" id="IPR006560">
    <property type="entry name" value="AWS_dom"/>
</dbReference>
<dbReference type="PROSITE" id="PS50280">
    <property type="entry name" value="SET"/>
    <property type="match status" value="1"/>
</dbReference>
<keyword evidence="6" id="KW-0158">Chromosome</keyword>
<feature type="compositionally biased region" description="Basic and acidic residues" evidence="16">
    <location>
        <begin position="837"/>
        <end position="862"/>
    </location>
</feature>
<dbReference type="CDD" id="cd19172">
    <property type="entry name" value="SET_SETD2"/>
    <property type="match status" value="1"/>
</dbReference>
<evidence type="ECO:0000256" key="10">
    <source>
        <dbReference type="ARBA" id="ARBA00022691"/>
    </source>
</evidence>
<evidence type="ECO:0000256" key="3">
    <source>
        <dbReference type="ARBA" id="ARBA00004286"/>
    </source>
</evidence>
<feature type="region of interest" description="Disordered" evidence="16">
    <location>
        <begin position="642"/>
        <end position="680"/>
    </location>
</feature>
<name>A0A3D8SEF5_9HELO</name>
<dbReference type="InterPro" id="IPR003616">
    <property type="entry name" value="Post-SET_dom"/>
</dbReference>
<feature type="compositionally biased region" description="Polar residues" evidence="16">
    <location>
        <begin position="642"/>
        <end position="660"/>
    </location>
</feature>
<feature type="domain" description="AWS" evidence="20">
    <location>
        <begin position="146"/>
        <end position="200"/>
    </location>
</feature>
<evidence type="ECO:0000256" key="16">
    <source>
        <dbReference type="SAM" id="MobiDB-lite"/>
    </source>
</evidence>
<feature type="domain" description="Post-SET" evidence="19">
    <location>
        <begin position="326"/>
        <end position="342"/>
    </location>
</feature>
<evidence type="ECO:0000256" key="6">
    <source>
        <dbReference type="ARBA" id="ARBA00022454"/>
    </source>
</evidence>
<evidence type="ECO:0000256" key="13">
    <source>
        <dbReference type="ARBA" id="ARBA00023242"/>
    </source>
</evidence>
<evidence type="ECO:0000256" key="12">
    <source>
        <dbReference type="ARBA" id="ARBA00023163"/>
    </source>
</evidence>
<feature type="domain" description="SET" evidence="18">
    <location>
        <begin position="202"/>
        <end position="319"/>
    </location>
</feature>
<evidence type="ECO:0000256" key="4">
    <source>
        <dbReference type="ARBA" id="ARBA00012178"/>
    </source>
</evidence>
<keyword evidence="13" id="KW-0539">Nucleus</keyword>
<dbReference type="FunFam" id="2.170.270.10:FF:000033">
    <property type="entry name" value="Histone-lysine N-methyltransferase"/>
    <property type="match status" value="1"/>
</dbReference>
<keyword evidence="10" id="KW-0949">S-adenosyl-L-methionine</keyword>
<dbReference type="InterPro" id="IPR001202">
    <property type="entry name" value="WW_dom"/>
</dbReference>
<protein>
    <recommendedName>
        <fullName evidence="5">Histone-lysine N-methyltransferase, H3 lysine-36 specific</fullName>
        <ecNumber evidence="4">2.1.1.359</ecNumber>
    </recommendedName>
    <alternativeName>
        <fullName evidence="14">SET domain-containing protein 2</fullName>
    </alternativeName>
</protein>
<proteinExistence type="predicted"/>
<feature type="compositionally biased region" description="Polar residues" evidence="16">
    <location>
        <begin position="557"/>
        <end position="569"/>
    </location>
</feature>
<evidence type="ECO:0000256" key="9">
    <source>
        <dbReference type="ARBA" id="ARBA00022679"/>
    </source>
</evidence>
<dbReference type="SUPFAM" id="SSF51045">
    <property type="entry name" value="WW domain"/>
    <property type="match status" value="1"/>
</dbReference>
<reference evidence="21 22" key="1">
    <citation type="journal article" date="2018" name="IMA Fungus">
        <title>IMA Genome-F 9: Draft genome sequence of Annulohypoxylon stygium, Aspergillus mulundensis, Berkeleyomyces basicola (syn. Thielaviopsis basicola), Ceratocystis smalleyi, two Cercospora beticola strains, Coleophoma cylindrospora, Fusarium fracticaudum, Phialophora cf. hyalina, and Morchella septimelata.</title>
        <authorList>
            <person name="Wingfield B.D."/>
            <person name="Bills G.F."/>
            <person name="Dong Y."/>
            <person name="Huang W."/>
            <person name="Nel W.J."/>
            <person name="Swalarsk-Parry B.S."/>
            <person name="Vaghefi N."/>
            <person name="Wilken P.M."/>
            <person name="An Z."/>
            <person name="de Beer Z.W."/>
            <person name="De Vos L."/>
            <person name="Chen L."/>
            <person name="Duong T.A."/>
            <person name="Gao Y."/>
            <person name="Hammerbacher A."/>
            <person name="Kikkert J.R."/>
            <person name="Li Y."/>
            <person name="Li H."/>
            <person name="Li K."/>
            <person name="Li Q."/>
            <person name="Liu X."/>
            <person name="Ma X."/>
            <person name="Naidoo K."/>
            <person name="Pethybridge S.J."/>
            <person name="Sun J."/>
            <person name="Steenkamp E.T."/>
            <person name="van der Nest M.A."/>
            <person name="van Wyk S."/>
            <person name="Wingfield M.J."/>
            <person name="Xiong C."/>
            <person name="Yue Q."/>
            <person name="Zhang X."/>
        </authorList>
    </citation>
    <scope>NUCLEOTIDE SEQUENCE [LARGE SCALE GENOMIC DNA]</scope>
    <source>
        <strain evidence="21 22">BP6252</strain>
    </source>
</reference>
<feature type="compositionally biased region" description="Acidic residues" evidence="16">
    <location>
        <begin position="806"/>
        <end position="817"/>
    </location>
</feature>
<feature type="compositionally biased region" description="Polar residues" evidence="16">
    <location>
        <begin position="820"/>
        <end position="831"/>
    </location>
</feature>
<evidence type="ECO:0000256" key="14">
    <source>
        <dbReference type="ARBA" id="ARBA00030091"/>
    </source>
</evidence>
<gene>
    <name evidence="21" type="ORF">BP6252_02317</name>
</gene>
<dbReference type="InterPro" id="IPR046341">
    <property type="entry name" value="SET_dom_sf"/>
</dbReference>
<dbReference type="GO" id="GO:0005694">
    <property type="term" value="C:chromosome"/>
    <property type="evidence" value="ECO:0007669"/>
    <property type="project" value="UniProtKB-SubCell"/>
</dbReference>
<dbReference type="Pfam" id="PF17907">
    <property type="entry name" value="AWS"/>
    <property type="match status" value="1"/>
</dbReference>
<dbReference type="GO" id="GO:0006355">
    <property type="term" value="P:regulation of DNA-templated transcription"/>
    <property type="evidence" value="ECO:0007669"/>
    <property type="project" value="InterPro"/>
</dbReference>
<evidence type="ECO:0000256" key="1">
    <source>
        <dbReference type="ARBA" id="ARBA00003901"/>
    </source>
</evidence>
<dbReference type="InterPro" id="IPR001214">
    <property type="entry name" value="SET_dom"/>
</dbReference>
<dbReference type="InterPro" id="IPR038190">
    <property type="entry name" value="SRI_sf"/>
</dbReference>
<organism evidence="21 22">
    <name type="scientific">Coleophoma cylindrospora</name>
    <dbReference type="NCBI Taxonomy" id="1849047"/>
    <lineage>
        <taxon>Eukaryota</taxon>
        <taxon>Fungi</taxon>
        <taxon>Dikarya</taxon>
        <taxon>Ascomycota</taxon>
        <taxon>Pezizomycotina</taxon>
        <taxon>Leotiomycetes</taxon>
        <taxon>Helotiales</taxon>
        <taxon>Dermateaceae</taxon>
        <taxon>Coleophoma</taxon>
    </lineage>
</organism>
<feature type="compositionally biased region" description="Basic and acidic residues" evidence="16">
    <location>
        <begin position="760"/>
        <end position="776"/>
    </location>
</feature>
<dbReference type="PROSITE" id="PS50868">
    <property type="entry name" value="POST_SET"/>
    <property type="match status" value="1"/>
</dbReference>
<feature type="region of interest" description="Disordered" evidence="16">
    <location>
        <begin position="760"/>
        <end position="888"/>
    </location>
</feature>
<evidence type="ECO:0000256" key="7">
    <source>
        <dbReference type="ARBA" id="ARBA00022491"/>
    </source>
</evidence>
<dbReference type="Pfam" id="PF00856">
    <property type="entry name" value="SET"/>
    <property type="match status" value="1"/>
</dbReference>
<dbReference type="EMBL" id="PDLM01000002">
    <property type="protein sequence ID" value="RDW84727.1"/>
    <property type="molecule type" value="Genomic_DNA"/>
</dbReference>
<dbReference type="InterPro" id="IPR050777">
    <property type="entry name" value="SET2_Histone-Lys_MeTrsfase"/>
</dbReference>
<dbReference type="Pfam" id="PF08236">
    <property type="entry name" value="SRI"/>
    <property type="match status" value="1"/>
</dbReference>
<dbReference type="OrthoDB" id="422362at2759"/>
<comment type="function">
    <text evidence="1">Histone methyltransferase that trimethylates histone H3 'Lys-36' forming H3K36me3. Involved in transcription elongation as well as in transcription repression.</text>
</comment>
<keyword evidence="7" id="KW-0678">Repressor</keyword>
<feature type="compositionally biased region" description="Acidic residues" evidence="16">
    <location>
        <begin position="879"/>
        <end position="888"/>
    </location>
</feature>
<dbReference type="SUPFAM" id="SSF82199">
    <property type="entry name" value="SET domain"/>
    <property type="match status" value="1"/>
</dbReference>
<dbReference type="InterPro" id="IPR036020">
    <property type="entry name" value="WW_dom_sf"/>
</dbReference>
<evidence type="ECO:0000313" key="22">
    <source>
        <dbReference type="Proteomes" id="UP000256645"/>
    </source>
</evidence>
<dbReference type="STRING" id="1849047.A0A3D8SEF5"/>
<evidence type="ECO:0000313" key="21">
    <source>
        <dbReference type="EMBL" id="RDW84727.1"/>
    </source>
</evidence>
<evidence type="ECO:0000259" key="17">
    <source>
        <dbReference type="PROSITE" id="PS50020"/>
    </source>
</evidence>
<dbReference type="Gene3D" id="1.10.1740.100">
    <property type="entry name" value="Set2, Rpb1 interacting domain"/>
    <property type="match status" value="1"/>
</dbReference>
<feature type="region of interest" description="Disordered" evidence="16">
    <location>
        <begin position="536"/>
        <end position="589"/>
    </location>
</feature>
<comment type="subcellular location">
    <subcellularLocation>
        <location evidence="3">Chromosome</location>
    </subcellularLocation>
    <subcellularLocation>
        <location evidence="2">Nucleus</location>
    </subcellularLocation>
</comment>
<dbReference type="Gene3D" id="2.20.70.10">
    <property type="match status" value="1"/>
</dbReference>
<feature type="region of interest" description="Disordered" evidence="16">
    <location>
        <begin position="1"/>
        <end position="89"/>
    </location>
</feature>
<feature type="compositionally biased region" description="Basic and acidic residues" evidence="16">
    <location>
        <begin position="67"/>
        <end position="76"/>
    </location>
</feature>
<dbReference type="PROSITE" id="PS51215">
    <property type="entry name" value="AWS"/>
    <property type="match status" value="1"/>
</dbReference>
<dbReference type="AlphaFoldDB" id="A0A3D8SEF5"/>
<keyword evidence="22" id="KW-1185">Reference proteome</keyword>